<evidence type="ECO:0000313" key="5">
    <source>
        <dbReference type="Proteomes" id="UP000011083"/>
    </source>
</evidence>
<dbReference type="EMBL" id="KB008109">
    <property type="protein sequence ID" value="ELR12522.1"/>
    <property type="molecule type" value="Genomic_DNA"/>
</dbReference>
<dbReference type="NCBIfam" id="TIGR00229">
    <property type="entry name" value="sensory_box"/>
    <property type="match status" value="1"/>
</dbReference>
<dbReference type="PROSITE" id="PS00463">
    <property type="entry name" value="ZN2_CY6_FUNGAL_1"/>
    <property type="match status" value="1"/>
</dbReference>
<feature type="compositionally biased region" description="Pro residues" evidence="1">
    <location>
        <begin position="188"/>
        <end position="207"/>
    </location>
</feature>
<sequence length="651" mass="69698">MMTAIAAPLKRKQPALAQACVLCRIAHTACTGTKPCRRCVTEGTPDKCQFTEPKKRGRPPRLDKKPKTEDDGQASTTTATATGPGPLLQPQPVAAGSGHGHGNGPRSSPAAQLQPMTPIALSPYPVPSSFISLFVHNGSPMQTLPPPPQHYHHQQQQPTLPQPSHTQPQQNGAGLPHAALPNHAQQPQPQPQPSQQPQPQQPQPQPQLQPQHQQFAATASITHSPSGSGPGSSSTSHFASFIQSASPSTTLPSPTFNVSTLSSSASPVAPPASPPPPPPAMDALLSLLVQEIKDLKKTVKTVQSEMEALKKRQTDLEKTVAGSLPSSQTSSSTSPTSAYPSAHLTSSSSLYASTPGGGAIYASGRGSSSHYLSFNAGGPTAASTSLQPLHSMIMEPSFPSYASLHDSLVVARQNILQHFPFLADYDLGSPSIPFVVDDIRKPCWAYSVRPRHLGEDMKPPTIVYANTAFCRLTGFASHELLGMSSQRITYLEDEHKKKMIHLIYQQSPVPYTEVLNLTFKCLRKDMRALRLHARYQIFYGSNAKWQWVMACVERIEHIPLTPEEEAKLHSLALTSPYTMAEANNTSPPSRLEGGVQNYGSVNHYAPPAPTQHPGVHPPSSSGGGGGGLLLPLGVHSPPPPQSPDYGAYWAM</sequence>
<dbReference type="GeneID" id="14913039"/>
<evidence type="ECO:0000256" key="1">
    <source>
        <dbReference type="SAM" id="MobiDB-lite"/>
    </source>
</evidence>
<organism evidence="4 5">
    <name type="scientific">Acanthamoeba castellanii (strain ATCC 30010 / Neff)</name>
    <dbReference type="NCBI Taxonomy" id="1257118"/>
    <lineage>
        <taxon>Eukaryota</taxon>
        <taxon>Amoebozoa</taxon>
        <taxon>Discosea</taxon>
        <taxon>Longamoebia</taxon>
        <taxon>Centramoebida</taxon>
        <taxon>Acanthamoebidae</taxon>
        <taxon>Acanthamoeba</taxon>
    </lineage>
</organism>
<feature type="compositionally biased region" description="Pro residues" evidence="1">
    <location>
        <begin position="268"/>
        <end position="280"/>
    </location>
</feature>
<dbReference type="CDD" id="cd00067">
    <property type="entry name" value="GAL4"/>
    <property type="match status" value="1"/>
</dbReference>
<feature type="compositionally biased region" description="Low complexity" evidence="1">
    <location>
        <begin position="154"/>
        <end position="170"/>
    </location>
</feature>
<dbReference type="Pfam" id="PF00172">
    <property type="entry name" value="Zn_clus"/>
    <property type="match status" value="1"/>
</dbReference>
<dbReference type="PROSITE" id="PS50048">
    <property type="entry name" value="ZN2_CY6_FUNGAL_2"/>
    <property type="match status" value="1"/>
</dbReference>
<accession>L8GHR8</accession>
<feature type="compositionally biased region" description="Low complexity" evidence="1">
    <location>
        <begin position="76"/>
        <end position="88"/>
    </location>
</feature>
<dbReference type="CDD" id="cd00130">
    <property type="entry name" value="PAS"/>
    <property type="match status" value="1"/>
</dbReference>
<feature type="domain" description="Zn(2)-C6 fungal-type" evidence="2">
    <location>
        <begin position="19"/>
        <end position="50"/>
    </location>
</feature>
<feature type="domain" description="PAS" evidence="3">
    <location>
        <begin position="462"/>
        <end position="484"/>
    </location>
</feature>
<dbReference type="InterPro" id="IPR001138">
    <property type="entry name" value="Zn2Cys6_DnaBD"/>
</dbReference>
<evidence type="ECO:0000259" key="2">
    <source>
        <dbReference type="PROSITE" id="PS50048"/>
    </source>
</evidence>
<protein>
    <submittedName>
        <fullName evidence="4">Fungal Zn(2)-Cys(6) binuclear cluster domain containing protein</fullName>
    </submittedName>
</protein>
<dbReference type="GO" id="GO:0000981">
    <property type="term" value="F:DNA-binding transcription factor activity, RNA polymerase II-specific"/>
    <property type="evidence" value="ECO:0007669"/>
    <property type="project" value="InterPro"/>
</dbReference>
<name>L8GHR8_ACACF</name>
<feature type="compositionally biased region" description="Low complexity" evidence="1">
    <location>
        <begin position="208"/>
        <end position="267"/>
    </location>
</feature>
<feature type="region of interest" description="Disordered" evidence="1">
    <location>
        <begin position="138"/>
        <end position="282"/>
    </location>
</feature>
<dbReference type="Proteomes" id="UP000011083">
    <property type="component" value="Unassembled WGS sequence"/>
</dbReference>
<dbReference type="SUPFAM" id="SSF57701">
    <property type="entry name" value="Zn2/Cys6 DNA-binding domain"/>
    <property type="match status" value="1"/>
</dbReference>
<feature type="region of interest" description="Disordered" evidence="1">
    <location>
        <begin position="42"/>
        <end position="112"/>
    </location>
</feature>
<dbReference type="InterPro" id="IPR035965">
    <property type="entry name" value="PAS-like_dom_sf"/>
</dbReference>
<dbReference type="VEuPathDB" id="AmoebaDB:ACA1_156040"/>
<dbReference type="PROSITE" id="PS50112">
    <property type="entry name" value="PAS"/>
    <property type="match status" value="1"/>
</dbReference>
<feature type="compositionally biased region" description="Low complexity" evidence="1">
    <location>
        <begin position="321"/>
        <end position="340"/>
    </location>
</feature>
<evidence type="ECO:0000259" key="3">
    <source>
        <dbReference type="PROSITE" id="PS50112"/>
    </source>
</evidence>
<evidence type="ECO:0000313" key="4">
    <source>
        <dbReference type="EMBL" id="ELR12522.1"/>
    </source>
</evidence>
<dbReference type="Gene3D" id="3.30.450.20">
    <property type="entry name" value="PAS domain"/>
    <property type="match status" value="1"/>
</dbReference>
<dbReference type="AlphaFoldDB" id="L8GHR8"/>
<feature type="region of interest" description="Disordered" evidence="1">
    <location>
        <begin position="310"/>
        <end position="340"/>
    </location>
</feature>
<dbReference type="InterPro" id="IPR036864">
    <property type="entry name" value="Zn2-C6_fun-type_DNA-bd_sf"/>
</dbReference>
<feature type="compositionally biased region" description="Basic and acidic residues" evidence="1">
    <location>
        <begin position="60"/>
        <end position="70"/>
    </location>
</feature>
<dbReference type="RefSeq" id="XP_004334535.1">
    <property type="nucleotide sequence ID" value="XM_004334487.1"/>
</dbReference>
<dbReference type="SMART" id="SM00066">
    <property type="entry name" value="GAL4"/>
    <property type="match status" value="1"/>
</dbReference>
<reference evidence="4 5" key="1">
    <citation type="journal article" date="2013" name="Genome Biol.">
        <title>Genome of Acanthamoeba castellanii highlights extensive lateral gene transfer and early evolution of tyrosine kinase signaling.</title>
        <authorList>
            <person name="Clarke M."/>
            <person name="Lohan A.J."/>
            <person name="Liu B."/>
            <person name="Lagkouvardos I."/>
            <person name="Roy S."/>
            <person name="Zafar N."/>
            <person name="Bertelli C."/>
            <person name="Schilde C."/>
            <person name="Kianianmomeni A."/>
            <person name="Burglin T.R."/>
            <person name="Frech C."/>
            <person name="Turcotte B."/>
            <person name="Kopec K.O."/>
            <person name="Synnott J.M."/>
            <person name="Choo C."/>
            <person name="Paponov I."/>
            <person name="Finkler A."/>
            <person name="Soon Heng Tan C."/>
            <person name="Hutchins A.P."/>
            <person name="Weinmeier T."/>
            <person name="Rattei T."/>
            <person name="Chu J.S."/>
            <person name="Gimenez G."/>
            <person name="Irimia M."/>
            <person name="Rigden D.J."/>
            <person name="Fitzpatrick D.A."/>
            <person name="Lorenzo-Morales J."/>
            <person name="Bateman A."/>
            <person name="Chiu C.H."/>
            <person name="Tang P."/>
            <person name="Hegemann P."/>
            <person name="Fromm H."/>
            <person name="Raoult D."/>
            <person name="Greub G."/>
            <person name="Miranda-Saavedra D."/>
            <person name="Chen N."/>
            <person name="Nash P."/>
            <person name="Ginger M.L."/>
            <person name="Horn M."/>
            <person name="Schaap P."/>
            <person name="Caler L."/>
            <person name="Loftus B."/>
        </authorList>
    </citation>
    <scope>NUCLEOTIDE SEQUENCE [LARGE SCALE GENOMIC DNA]</scope>
    <source>
        <strain evidence="4 5">Neff</strain>
    </source>
</reference>
<dbReference type="InterPro" id="IPR000014">
    <property type="entry name" value="PAS"/>
</dbReference>
<dbReference type="SUPFAM" id="SSF55785">
    <property type="entry name" value="PYP-like sensor domain (PAS domain)"/>
    <property type="match status" value="1"/>
</dbReference>
<dbReference type="GO" id="GO:0008270">
    <property type="term" value="F:zinc ion binding"/>
    <property type="evidence" value="ECO:0007669"/>
    <property type="project" value="InterPro"/>
</dbReference>
<feature type="region of interest" description="Disordered" evidence="1">
    <location>
        <begin position="605"/>
        <end position="651"/>
    </location>
</feature>
<keyword evidence="5" id="KW-1185">Reference proteome</keyword>
<proteinExistence type="predicted"/>
<dbReference type="KEGG" id="acan:ACA1_156040"/>
<gene>
    <name evidence="4" type="ORF">ACA1_156040</name>
</gene>